<name>A0A8B9AMY1_PHODC</name>
<proteinExistence type="predicted"/>
<dbReference type="RefSeq" id="XP_038984674.1">
    <property type="nucleotide sequence ID" value="XM_039128746.1"/>
</dbReference>
<reference evidence="2" key="2">
    <citation type="submission" date="2025-08" db="UniProtKB">
        <authorList>
            <consortium name="RefSeq"/>
        </authorList>
    </citation>
    <scope>IDENTIFICATION</scope>
    <source>
        <tissue evidence="2">Young leaves</tissue>
    </source>
</reference>
<dbReference type="AlphaFoldDB" id="A0A8B9AMY1"/>
<gene>
    <name evidence="2" type="primary">LOC120111531</name>
</gene>
<evidence type="ECO:0000313" key="2">
    <source>
        <dbReference type="RefSeq" id="XP_038984674.1"/>
    </source>
</evidence>
<dbReference type="KEGG" id="pda:120111531"/>
<dbReference type="Proteomes" id="UP000228380">
    <property type="component" value="Chromosome 8"/>
</dbReference>
<keyword evidence="1" id="KW-1185">Reference proteome</keyword>
<accession>A0A8B9AMY1</accession>
<reference evidence="1" key="1">
    <citation type="journal article" date="2019" name="Nat. Commun.">
        <title>Genome-wide association mapping of date palm fruit traits.</title>
        <authorList>
            <person name="Hazzouri K.M."/>
            <person name="Gros-Balthazard M."/>
            <person name="Flowers J.M."/>
            <person name="Copetti D."/>
            <person name="Lemansour A."/>
            <person name="Lebrun M."/>
            <person name="Masmoudi K."/>
            <person name="Ferrand S."/>
            <person name="Dhar M.I."/>
            <person name="Fresquez Z.A."/>
            <person name="Rosas U."/>
            <person name="Zhang J."/>
            <person name="Talag J."/>
            <person name="Lee S."/>
            <person name="Kudrna D."/>
            <person name="Powell R.F."/>
            <person name="Leitch I.J."/>
            <person name="Krueger R.R."/>
            <person name="Wing R.A."/>
            <person name="Amiri K.M.A."/>
            <person name="Purugganan M.D."/>
        </authorList>
    </citation>
    <scope>NUCLEOTIDE SEQUENCE [LARGE SCALE GENOMIC DNA]</scope>
    <source>
        <strain evidence="1">cv. Khalas</strain>
    </source>
</reference>
<sequence length="85" mass="9684">MVQHVGHFGYKSISPHPEGSRRALLFAFNSSWVSFVADCHSASLIQDINELSRQEVDEIINATMRHDCISSYDKIWKRNGYSIQG</sequence>
<organism evidence="1 2">
    <name type="scientific">Phoenix dactylifera</name>
    <name type="common">Date palm</name>
    <dbReference type="NCBI Taxonomy" id="42345"/>
    <lineage>
        <taxon>Eukaryota</taxon>
        <taxon>Viridiplantae</taxon>
        <taxon>Streptophyta</taxon>
        <taxon>Embryophyta</taxon>
        <taxon>Tracheophyta</taxon>
        <taxon>Spermatophyta</taxon>
        <taxon>Magnoliopsida</taxon>
        <taxon>Liliopsida</taxon>
        <taxon>Arecaceae</taxon>
        <taxon>Coryphoideae</taxon>
        <taxon>Phoeniceae</taxon>
        <taxon>Phoenix</taxon>
    </lineage>
</organism>
<protein>
    <submittedName>
        <fullName evidence="2">Uncharacterized protein LOC120111531 isoform X1</fullName>
    </submittedName>
</protein>
<evidence type="ECO:0000313" key="1">
    <source>
        <dbReference type="Proteomes" id="UP000228380"/>
    </source>
</evidence>
<dbReference type="OrthoDB" id="1714522at2759"/>
<dbReference type="GeneID" id="120111531"/>